<feature type="transmembrane region" description="Helical" evidence="1">
    <location>
        <begin position="339"/>
        <end position="358"/>
    </location>
</feature>
<evidence type="ECO:0000256" key="1">
    <source>
        <dbReference type="SAM" id="Phobius"/>
    </source>
</evidence>
<dbReference type="Proteomes" id="UP000247409">
    <property type="component" value="Unassembled WGS sequence"/>
</dbReference>
<organism evidence="2 3">
    <name type="scientific">Gracilariopsis chorda</name>
    <dbReference type="NCBI Taxonomy" id="448386"/>
    <lineage>
        <taxon>Eukaryota</taxon>
        <taxon>Rhodophyta</taxon>
        <taxon>Florideophyceae</taxon>
        <taxon>Rhodymeniophycidae</taxon>
        <taxon>Gracilariales</taxon>
        <taxon>Gracilariaceae</taxon>
        <taxon>Gracilariopsis</taxon>
    </lineage>
</organism>
<gene>
    <name evidence="2" type="ORF">BWQ96_06794</name>
</gene>
<feature type="transmembrane region" description="Helical" evidence="1">
    <location>
        <begin position="301"/>
        <end position="327"/>
    </location>
</feature>
<proteinExistence type="predicted"/>
<sequence length="502" mass="57253">MRAVRSHIERVSPIRVEDALHTRSYVWQSDRWILSRIIDVIDNFIICISEISTVTDTPFSYYHPVPDDCTLAYIMSHNLGYNSTTIDPTQILTHPAVNSAVRAHTSMENVHWINITRYIGYVVIRVETCSGQRYEPWVSQKEAKRALNTLQHMGVAKTANPSTLYQIISECPLTETMYRARQQVLDITPSQLRYQIDAILLSRQPQNVRYDTFLHMSFDLKQTRKIPVACVLATLLANEDHLSRPLPLLRPPHPLVSHPTPVTPSLWLKRLLSQPPFAALGIYNPKFSRKAGMLFKEQNELVAATGVPYEAIGFITIGVVVPCIYIALRHNKAEPEDMIQVALVIFSTFAIVINTLYFQIVRHRWSLMWALRGYRNIHSMYHLVKVFGTYDEALFQLMKTRVCHSVLTDYKSCAIKPEKGGGFIQLLRGPTIHQLREADYITVVLFDGQLALVDLIIGRVARLYWTVETTAMHAVYSNVGSDVPMYSILASGYDKIRIEGLQ</sequence>
<reference evidence="2 3" key="1">
    <citation type="journal article" date="2018" name="Mol. Biol. Evol.">
        <title>Analysis of the draft genome of the red seaweed Gracilariopsis chorda provides insights into genome size evolution in Rhodophyta.</title>
        <authorList>
            <person name="Lee J."/>
            <person name="Yang E.C."/>
            <person name="Graf L."/>
            <person name="Yang J.H."/>
            <person name="Qiu H."/>
            <person name="Zel Zion U."/>
            <person name="Chan C.X."/>
            <person name="Stephens T.G."/>
            <person name="Weber A.P.M."/>
            <person name="Boo G.H."/>
            <person name="Boo S.M."/>
            <person name="Kim K.M."/>
            <person name="Shin Y."/>
            <person name="Jung M."/>
            <person name="Lee S.J."/>
            <person name="Yim H.S."/>
            <person name="Lee J.H."/>
            <person name="Bhattacharya D."/>
            <person name="Yoon H.S."/>
        </authorList>
    </citation>
    <scope>NUCLEOTIDE SEQUENCE [LARGE SCALE GENOMIC DNA]</scope>
    <source>
        <strain evidence="2 3">SKKU-2015</strain>
        <tissue evidence="2">Whole body</tissue>
    </source>
</reference>
<keyword evidence="1" id="KW-0472">Membrane</keyword>
<evidence type="ECO:0000313" key="2">
    <source>
        <dbReference type="EMBL" id="PXF43501.1"/>
    </source>
</evidence>
<accession>A0A2V3IN44</accession>
<comment type="caution">
    <text evidence="2">The sequence shown here is derived from an EMBL/GenBank/DDBJ whole genome shotgun (WGS) entry which is preliminary data.</text>
</comment>
<dbReference type="AlphaFoldDB" id="A0A2V3IN44"/>
<evidence type="ECO:0000313" key="3">
    <source>
        <dbReference type="Proteomes" id="UP000247409"/>
    </source>
</evidence>
<keyword evidence="1" id="KW-0812">Transmembrane</keyword>
<keyword evidence="1" id="KW-1133">Transmembrane helix</keyword>
<name>A0A2V3IN44_9FLOR</name>
<protein>
    <submittedName>
        <fullName evidence="2">Uncharacterized protein</fullName>
    </submittedName>
</protein>
<keyword evidence="3" id="KW-1185">Reference proteome</keyword>
<dbReference type="EMBL" id="NBIV01000124">
    <property type="protein sequence ID" value="PXF43501.1"/>
    <property type="molecule type" value="Genomic_DNA"/>
</dbReference>